<protein>
    <submittedName>
        <fullName evidence="3">Uncharacterized protein</fullName>
    </submittedName>
</protein>
<name>A0A6C0KTX8_9ZZZZ</name>
<reference evidence="3" key="1">
    <citation type="journal article" date="2020" name="Nature">
        <title>Giant virus diversity and host interactions through global metagenomics.</title>
        <authorList>
            <person name="Schulz F."/>
            <person name="Roux S."/>
            <person name="Paez-Espino D."/>
            <person name="Jungbluth S."/>
            <person name="Walsh D.A."/>
            <person name="Denef V.J."/>
            <person name="McMahon K.D."/>
            <person name="Konstantinidis K.T."/>
            <person name="Eloe-Fadrosh E.A."/>
            <person name="Kyrpides N.C."/>
            <person name="Woyke T."/>
        </authorList>
    </citation>
    <scope>NUCLEOTIDE SEQUENCE</scope>
    <source>
        <strain evidence="3">GVMAG-S-3300013094-109</strain>
    </source>
</reference>
<feature type="transmembrane region" description="Helical" evidence="2">
    <location>
        <begin position="333"/>
        <end position="350"/>
    </location>
</feature>
<keyword evidence="2" id="KW-0472">Membrane</keyword>
<feature type="transmembrane region" description="Helical" evidence="2">
    <location>
        <begin position="26"/>
        <end position="43"/>
    </location>
</feature>
<accession>A0A6C0KTX8</accession>
<sequence>MSDNPDEAEQAKEAAPTFFGGLIKNTIYLIVYAIIGIALLYGCKVSAANLIPTSLEGCKLNITEIESFIDDGNGDMVPEQVFEPNVGCKQRKDETVNINIIYKDDMLQSSKLEFSYDDNSASLTNSGTIKWLMELLYGPKSNTYSYYFGKILSTVILTNLSLFDKMYKMINNIATTPFSETLVIFVLPYILPLLIPIFIIVNLVMFVFGWFYYITAFWAIRNPLPENQDDANPVSVSWKNGSPDWWILLYYFIAFCLMAIPLMAGGFIGMIVPIYCIIFPLFATGHLKGTPDEEKYNFGNFLSTMLKFKTHVIMYFFSYYLVLGAYTSNGENGAAVAITAFIIILVIWFFDNMFGVFTPYKGTKDNHISVIKVSTRTVGGDMNQPNHQEIPVAEPVNEDNEQMRGGKKSEKAKKTKKKH</sequence>
<dbReference type="EMBL" id="MN740990">
    <property type="protein sequence ID" value="QHU21442.1"/>
    <property type="molecule type" value="Genomic_DNA"/>
</dbReference>
<feature type="transmembrane region" description="Helical" evidence="2">
    <location>
        <begin position="308"/>
        <end position="327"/>
    </location>
</feature>
<feature type="transmembrane region" description="Helical" evidence="2">
    <location>
        <begin position="245"/>
        <end position="264"/>
    </location>
</feature>
<feature type="compositionally biased region" description="Basic residues" evidence="1">
    <location>
        <begin position="410"/>
        <end position="419"/>
    </location>
</feature>
<feature type="transmembrane region" description="Helical" evidence="2">
    <location>
        <begin position="183"/>
        <end position="213"/>
    </location>
</feature>
<feature type="transmembrane region" description="Helical" evidence="2">
    <location>
        <begin position="144"/>
        <end position="163"/>
    </location>
</feature>
<proteinExistence type="predicted"/>
<evidence type="ECO:0000256" key="1">
    <source>
        <dbReference type="SAM" id="MobiDB-lite"/>
    </source>
</evidence>
<evidence type="ECO:0000313" key="3">
    <source>
        <dbReference type="EMBL" id="QHU21442.1"/>
    </source>
</evidence>
<dbReference type="AlphaFoldDB" id="A0A6C0KTX8"/>
<evidence type="ECO:0000256" key="2">
    <source>
        <dbReference type="SAM" id="Phobius"/>
    </source>
</evidence>
<keyword evidence="2" id="KW-0812">Transmembrane</keyword>
<feature type="region of interest" description="Disordered" evidence="1">
    <location>
        <begin position="381"/>
        <end position="419"/>
    </location>
</feature>
<keyword evidence="2" id="KW-1133">Transmembrane helix</keyword>
<organism evidence="3">
    <name type="scientific">viral metagenome</name>
    <dbReference type="NCBI Taxonomy" id="1070528"/>
    <lineage>
        <taxon>unclassified sequences</taxon>
        <taxon>metagenomes</taxon>
        <taxon>organismal metagenomes</taxon>
    </lineage>
</organism>